<evidence type="ECO:0000259" key="1">
    <source>
        <dbReference type="Pfam" id="PF12867"/>
    </source>
</evidence>
<dbReference type="AlphaFoldDB" id="A0A1M5KLP0"/>
<protein>
    <submittedName>
        <fullName evidence="2">DinB superfamily protein</fullName>
    </submittedName>
</protein>
<dbReference type="Proteomes" id="UP000184532">
    <property type="component" value="Unassembled WGS sequence"/>
</dbReference>
<dbReference type="SUPFAM" id="SSF109854">
    <property type="entry name" value="DinB/YfiT-like putative metalloenzymes"/>
    <property type="match status" value="1"/>
</dbReference>
<dbReference type="Pfam" id="PF12867">
    <property type="entry name" value="DinB_2"/>
    <property type="match status" value="1"/>
</dbReference>
<dbReference type="EMBL" id="FQWL01000002">
    <property type="protein sequence ID" value="SHG53399.1"/>
    <property type="molecule type" value="Genomic_DNA"/>
</dbReference>
<dbReference type="InterPro" id="IPR024775">
    <property type="entry name" value="DinB-like"/>
</dbReference>
<proteinExistence type="predicted"/>
<dbReference type="OrthoDB" id="1524454at2"/>
<dbReference type="InterPro" id="IPR034660">
    <property type="entry name" value="DinB/YfiT-like"/>
</dbReference>
<gene>
    <name evidence="2" type="ORF">SAMN04488116_1644</name>
</gene>
<dbReference type="Gene3D" id="1.20.120.450">
    <property type="entry name" value="dinb family like domain"/>
    <property type="match status" value="1"/>
</dbReference>
<evidence type="ECO:0000313" key="2">
    <source>
        <dbReference type="EMBL" id="SHG53399.1"/>
    </source>
</evidence>
<reference evidence="3" key="1">
    <citation type="submission" date="2016-11" db="EMBL/GenBank/DDBJ databases">
        <authorList>
            <person name="Varghese N."/>
            <person name="Submissions S."/>
        </authorList>
    </citation>
    <scope>NUCLEOTIDE SEQUENCE [LARGE SCALE GENOMIC DNA]</scope>
    <source>
        <strain evidence="3">DSM 22638</strain>
    </source>
</reference>
<sequence>MRKLILPLVALLLFSFGNDTYKLSDEDRKMAVKHLNESKEQMAKVLKGLTAEQLNFQPGEDVWSIAQCVEHLAISENAFGGLIQKTVAAGPNPALKDSVKLNDEQLLGIIKDRSQRVKTREPFEPSGKFGSHEATVEAFMNKRKEHISYLESTEDDLRNLYSSDLPFGTIDGVQLILFMSGHTDRHVSQMKEVMAHKLFPDNVD</sequence>
<feature type="domain" description="DinB-like" evidence="1">
    <location>
        <begin position="35"/>
        <end position="190"/>
    </location>
</feature>
<organism evidence="2 3">
    <name type="scientific">Flagellimonas flava</name>
    <dbReference type="NCBI Taxonomy" id="570519"/>
    <lineage>
        <taxon>Bacteria</taxon>
        <taxon>Pseudomonadati</taxon>
        <taxon>Bacteroidota</taxon>
        <taxon>Flavobacteriia</taxon>
        <taxon>Flavobacteriales</taxon>
        <taxon>Flavobacteriaceae</taxon>
        <taxon>Flagellimonas</taxon>
    </lineage>
</organism>
<name>A0A1M5KLP0_9FLAO</name>
<keyword evidence="3" id="KW-1185">Reference proteome</keyword>
<evidence type="ECO:0000313" key="3">
    <source>
        <dbReference type="Proteomes" id="UP000184532"/>
    </source>
</evidence>
<dbReference type="RefSeq" id="WP_073178207.1">
    <property type="nucleotide sequence ID" value="NZ_FQWL01000002.1"/>
</dbReference>
<accession>A0A1M5KLP0</accession>
<dbReference type="STRING" id="570519.SAMN04488116_1644"/>